<evidence type="ECO:0000259" key="6">
    <source>
        <dbReference type="Pfam" id="PF01368"/>
    </source>
</evidence>
<evidence type="ECO:0000259" key="8">
    <source>
        <dbReference type="Pfam" id="PF17768"/>
    </source>
</evidence>
<dbReference type="RefSeq" id="WP_323304803.1">
    <property type="nucleotide sequence ID" value="NZ_JAYGHX010000002.1"/>
</dbReference>
<reference evidence="9 10" key="1">
    <citation type="submission" date="2023-12" db="EMBL/GenBank/DDBJ databases">
        <title>Baltic Sea Cyanobacteria.</title>
        <authorList>
            <person name="Delbaje E."/>
            <person name="Fewer D.P."/>
            <person name="Shishido T.K."/>
        </authorList>
    </citation>
    <scope>NUCLEOTIDE SEQUENCE [LARGE SCALE GENOMIC DNA]</scope>
    <source>
        <strain evidence="9 10">UHCC 0139</strain>
    </source>
</reference>
<accession>A0ABU5RSF1</accession>
<comment type="similarity">
    <text evidence="1">Belongs to the RecJ family.</text>
</comment>
<dbReference type="PANTHER" id="PTHR30255">
    <property type="entry name" value="SINGLE-STRANDED-DNA-SPECIFIC EXONUCLEASE RECJ"/>
    <property type="match status" value="1"/>
</dbReference>
<dbReference type="Gene3D" id="3.90.1640.30">
    <property type="match status" value="1"/>
</dbReference>
<evidence type="ECO:0000259" key="7">
    <source>
        <dbReference type="Pfam" id="PF02272"/>
    </source>
</evidence>
<dbReference type="GO" id="GO:0004527">
    <property type="term" value="F:exonuclease activity"/>
    <property type="evidence" value="ECO:0007669"/>
    <property type="project" value="UniProtKB-KW"/>
</dbReference>
<keyword evidence="3" id="KW-0540">Nuclease</keyword>
<keyword evidence="4" id="KW-0378">Hydrolase</keyword>
<feature type="domain" description="RecJ OB" evidence="8">
    <location>
        <begin position="465"/>
        <end position="562"/>
    </location>
</feature>
<evidence type="ECO:0000256" key="3">
    <source>
        <dbReference type="ARBA" id="ARBA00022722"/>
    </source>
</evidence>
<comment type="caution">
    <text evidence="9">The sequence shown here is derived from an EMBL/GenBank/DDBJ whole genome shotgun (WGS) entry which is preliminary data.</text>
</comment>
<evidence type="ECO:0000313" key="9">
    <source>
        <dbReference type="EMBL" id="MEA5390734.1"/>
    </source>
</evidence>
<dbReference type="InterPro" id="IPR001667">
    <property type="entry name" value="DDH_dom"/>
</dbReference>
<dbReference type="InterPro" id="IPR038763">
    <property type="entry name" value="DHH_sf"/>
</dbReference>
<dbReference type="SUPFAM" id="SSF64182">
    <property type="entry name" value="DHH phosphoesterases"/>
    <property type="match status" value="1"/>
</dbReference>
<evidence type="ECO:0000256" key="5">
    <source>
        <dbReference type="ARBA" id="ARBA00022839"/>
    </source>
</evidence>
<evidence type="ECO:0000256" key="1">
    <source>
        <dbReference type="ARBA" id="ARBA00005915"/>
    </source>
</evidence>
<protein>
    <recommendedName>
        <fullName evidence="2">Single-stranded-DNA-specific exonuclease RecJ</fullName>
    </recommendedName>
</protein>
<name>A0ABU5RSF1_9CYAN</name>
<gene>
    <name evidence="9" type="primary">recJ</name>
    <name evidence="9" type="ORF">VB738_05600</name>
</gene>
<dbReference type="Proteomes" id="UP001304461">
    <property type="component" value="Unassembled WGS sequence"/>
</dbReference>
<dbReference type="Gene3D" id="3.10.310.30">
    <property type="match status" value="1"/>
</dbReference>
<dbReference type="PANTHER" id="PTHR30255:SF2">
    <property type="entry name" value="SINGLE-STRANDED-DNA-SPECIFIC EXONUCLEASE RECJ"/>
    <property type="match status" value="1"/>
</dbReference>
<dbReference type="NCBIfam" id="TIGR00644">
    <property type="entry name" value="recJ"/>
    <property type="match status" value="1"/>
</dbReference>
<keyword evidence="10" id="KW-1185">Reference proteome</keyword>
<dbReference type="Pfam" id="PF02272">
    <property type="entry name" value="DHHA1"/>
    <property type="match status" value="1"/>
</dbReference>
<dbReference type="InterPro" id="IPR003156">
    <property type="entry name" value="DHHA1_dom"/>
</dbReference>
<dbReference type="Pfam" id="PF17768">
    <property type="entry name" value="RecJ_OB"/>
    <property type="match status" value="1"/>
</dbReference>
<evidence type="ECO:0000256" key="4">
    <source>
        <dbReference type="ARBA" id="ARBA00022801"/>
    </source>
</evidence>
<evidence type="ECO:0000256" key="2">
    <source>
        <dbReference type="ARBA" id="ARBA00019841"/>
    </source>
</evidence>
<feature type="domain" description="DDH" evidence="6">
    <location>
        <begin position="87"/>
        <end position="216"/>
    </location>
</feature>
<proteinExistence type="inferred from homology"/>
<sequence>MLSAVDERRWLLPTPLGADGPAEAAGAADADLPCELLALLRRRGLVTAEAVRRLLDPEAAPDPEAHFPALALAIERLVRCCQGAEAVAICGDYDADGMTSTALLVGVLQRLGARPQAAIPSRMDDGYGLNAAMVERLAAEGVRLLITVDNGVAAIEALERAAALEVEVILTDHHTLPPQLPPHLALLHPAVTPEDSPYRGLAGVGLAHVLATALCRRLRHRHGLEIALNLFCIGTIADMAPLEGVNRRWLLDGLPLLGRSPLPGLQALQQLAGLEKHRVDAEAVGFQLAPRINAVGRLGDPQLVVDLLTTEDPERALELARSCEALNRQRRELCSAIEAEALALLEADGPRRPAFLLLAQGHWHHGVIGIVASRLVERFGRPVALLAGEGGGRLRASVRAPKGFAVDGALTACADLLERHGGHPAAGGFTVRAENVGVLQERLDALASHWLEAAGEGRTVEPEALLRLERIDREFWRQLQRLAPFGIGHPTPLFWSSRCQVVEQKLLRGGHLQLQLAQGEARLRAIGWRWQGPHQWAGPVDVAYRLRRDDWQGVERFQLELEAIRCSGGDTVVLQRRNRTYWCRRQGDSLVIRNAAGEELRSAIPPDGTGPAALVDPPHPYVQGLMREAAMALGMVEG</sequence>
<dbReference type="InterPro" id="IPR004610">
    <property type="entry name" value="RecJ"/>
</dbReference>
<dbReference type="InterPro" id="IPR051673">
    <property type="entry name" value="SSDNA_exonuclease_RecJ"/>
</dbReference>
<dbReference type="EMBL" id="JAYGHX010000002">
    <property type="protein sequence ID" value="MEA5390734.1"/>
    <property type="molecule type" value="Genomic_DNA"/>
</dbReference>
<organism evidence="9 10">
    <name type="scientific">Cyanobium gracile UHCC 0139</name>
    <dbReference type="NCBI Taxonomy" id="3110308"/>
    <lineage>
        <taxon>Bacteria</taxon>
        <taxon>Bacillati</taxon>
        <taxon>Cyanobacteriota</taxon>
        <taxon>Cyanophyceae</taxon>
        <taxon>Synechococcales</taxon>
        <taxon>Prochlorococcaceae</taxon>
        <taxon>Cyanobium</taxon>
    </lineage>
</organism>
<evidence type="ECO:0000313" key="10">
    <source>
        <dbReference type="Proteomes" id="UP001304461"/>
    </source>
</evidence>
<dbReference type="Pfam" id="PF01368">
    <property type="entry name" value="DHH"/>
    <property type="match status" value="1"/>
</dbReference>
<dbReference type="InterPro" id="IPR041122">
    <property type="entry name" value="RecJ_OB"/>
</dbReference>
<feature type="domain" description="DHHA1" evidence="7">
    <location>
        <begin position="360"/>
        <end position="447"/>
    </location>
</feature>
<keyword evidence="5 9" id="KW-0269">Exonuclease</keyword>